<dbReference type="Pfam" id="PF09067">
    <property type="entry name" value="EpoR_lig-bind"/>
    <property type="match status" value="1"/>
</dbReference>
<dbReference type="PANTHER" id="PTHR23037">
    <property type="entry name" value="CYTOKINE RECEPTOR"/>
    <property type="match status" value="1"/>
</dbReference>
<dbReference type="GeneTree" id="ENSGT00940000154851"/>
<name>A0A4W6EIE8_LATCA</name>
<dbReference type="SUPFAM" id="SSF49265">
    <property type="entry name" value="Fibronectin type III"/>
    <property type="match status" value="2"/>
</dbReference>
<gene>
    <name evidence="17 19 20" type="primary">prlrb</name>
</gene>
<dbReference type="Proteomes" id="UP000314980">
    <property type="component" value="Unassembled WGS sequence"/>
</dbReference>
<dbReference type="CDD" id="cd00063">
    <property type="entry name" value="FN3"/>
    <property type="match status" value="1"/>
</dbReference>
<evidence type="ECO:0000256" key="4">
    <source>
        <dbReference type="ARBA" id="ARBA00022692"/>
    </source>
</evidence>
<evidence type="ECO:0000313" key="18">
    <source>
        <dbReference type="Proteomes" id="UP000314980"/>
    </source>
</evidence>
<keyword evidence="6 15" id="KW-0732">Signal</keyword>
<dbReference type="InterPro" id="IPR036116">
    <property type="entry name" value="FN3_sf"/>
</dbReference>
<feature type="domain" description="Fibronectin type-III" evidence="16">
    <location>
        <begin position="132"/>
        <end position="231"/>
    </location>
</feature>
<dbReference type="InterPro" id="IPR003961">
    <property type="entry name" value="FN3_dom"/>
</dbReference>
<dbReference type="FunFam" id="2.60.40.10:FF:000287">
    <property type="entry name" value="Prolactin receptor"/>
    <property type="match status" value="1"/>
</dbReference>
<reference evidence="18" key="1">
    <citation type="submission" date="2015-09" db="EMBL/GenBank/DDBJ databases">
        <authorList>
            <person name="Sai Rama Sridatta P."/>
        </authorList>
    </citation>
    <scope>NUCLEOTIDE SEQUENCE [LARGE SCALE GENOMIC DNA]</scope>
</reference>
<dbReference type="GO" id="GO:0009897">
    <property type="term" value="C:external side of plasma membrane"/>
    <property type="evidence" value="ECO:0007669"/>
    <property type="project" value="TreeGrafter"/>
</dbReference>
<keyword evidence="8" id="KW-0862">Zinc</keyword>
<evidence type="ECO:0000256" key="7">
    <source>
        <dbReference type="ARBA" id="ARBA00022737"/>
    </source>
</evidence>
<dbReference type="GO" id="GO:0046872">
    <property type="term" value="F:metal ion binding"/>
    <property type="evidence" value="ECO:0007669"/>
    <property type="project" value="UniProtKB-KW"/>
</dbReference>
<evidence type="ECO:0000313" key="19">
    <source>
        <dbReference type="RefSeq" id="XP_018525195.1"/>
    </source>
</evidence>
<evidence type="ECO:0000313" key="20">
    <source>
        <dbReference type="RefSeq" id="XP_050931319.1"/>
    </source>
</evidence>
<dbReference type="PROSITE" id="PS50853">
    <property type="entry name" value="FN3"/>
    <property type="match status" value="1"/>
</dbReference>
<dbReference type="GO" id="GO:0004896">
    <property type="term" value="F:cytokine receptor activity"/>
    <property type="evidence" value="ECO:0007669"/>
    <property type="project" value="TreeGrafter"/>
</dbReference>
<accession>A0A4W6EIE8</accession>
<dbReference type="Proteomes" id="UP000694890">
    <property type="component" value="Linkage group LG13"/>
</dbReference>
<comment type="subcellular location">
    <subcellularLocation>
        <location evidence="1">Membrane</location>
        <topology evidence="1">Single-pass type I membrane protein</topology>
    </subcellularLocation>
</comment>
<dbReference type="CTD" id="561846"/>
<keyword evidence="9 14" id="KW-1133">Transmembrane helix</keyword>
<dbReference type="AlphaFoldDB" id="A0A4W6EIE8"/>
<sequence>MTVCTRMRGHLGLALLLLLSAAVESNSMSPPGKPVLLGCRSPEKETFTCWWEPGSDGGLKTTHRLFYERERLEGKHECPDYRSAGRNSCFFDRDHTSIWVDYHLTVVASNELGNTTSDIFKMDVMEIVKPNTPENVTLLVMKREDNLYLHVRWEPPYNTDTKSGWVTIKYELRVKQEKSNEWKEYTSGTETHINLYNINPGTLYAVQVRCRLDHGSWSEWSNSTSVNTPDYPHNEKLFWILVSMLSAVPFITAMCILVMKRKNVKQYLLPPVPGPKIRGVDVQLLKRGRSEDVINALIINQSFPPMVAWKDQIEEYLIVSDDGLLLDPSSSQKRKKSLIIPAGFHLDLGIQCKEPTPVQRDLQKAEERKNEMDNFVKANTSLTEGNLSDMEPPQPPTQKQLFPIASFVKTTDQSPSKHNSAAENTVKPLANCGYVDIQRHENAKEVDVIEVDYSRVKEVSGDNILILQRGNIPGYMDIQRQKENIPEDYSRVKEVDGDNKVLLQRQNASTDSSCREKGNHYTDCTNQKLRNPHVTGPSKVGVCTELIGSGYVDTIPAPPLM</sequence>
<keyword evidence="11" id="KW-1015">Disulfide bond</keyword>
<evidence type="ECO:0000256" key="3">
    <source>
        <dbReference type="ARBA" id="ARBA00019818"/>
    </source>
</evidence>
<dbReference type="InterPro" id="IPR015152">
    <property type="entry name" value="Growth/epo_recpt_lig-bind"/>
</dbReference>
<evidence type="ECO:0000259" key="16">
    <source>
        <dbReference type="PROSITE" id="PS50853"/>
    </source>
</evidence>
<keyword evidence="7" id="KW-0677">Repeat</keyword>
<evidence type="ECO:0000256" key="5">
    <source>
        <dbReference type="ARBA" id="ARBA00022723"/>
    </source>
</evidence>
<evidence type="ECO:0000256" key="8">
    <source>
        <dbReference type="ARBA" id="ARBA00022833"/>
    </source>
</evidence>
<comment type="similarity">
    <text evidence="2">Belongs to the type I cytokine receptor family. Type 1 subfamily.</text>
</comment>
<dbReference type="Ensembl" id="ENSLCAT00010037813.1">
    <property type="protein sequence ID" value="ENSLCAP00010036944.1"/>
    <property type="gene ID" value="ENSLCAG00010017301.1"/>
</dbReference>
<evidence type="ECO:0000256" key="11">
    <source>
        <dbReference type="ARBA" id="ARBA00023157"/>
    </source>
</evidence>
<organism evidence="17 18">
    <name type="scientific">Lates calcarifer</name>
    <name type="common">Barramundi</name>
    <name type="synonym">Holocentrus calcarifer</name>
    <dbReference type="NCBI Taxonomy" id="8187"/>
    <lineage>
        <taxon>Eukaryota</taxon>
        <taxon>Metazoa</taxon>
        <taxon>Chordata</taxon>
        <taxon>Craniata</taxon>
        <taxon>Vertebrata</taxon>
        <taxon>Euteleostomi</taxon>
        <taxon>Actinopterygii</taxon>
        <taxon>Neopterygii</taxon>
        <taxon>Teleostei</taxon>
        <taxon>Neoteleostei</taxon>
        <taxon>Acanthomorphata</taxon>
        <taxon>Carangaria</taxon>
        <taxon>Carangaria incertae sedis</taxon>
        <taxon>Centropomidae</taxon>
        <taxon>Lates</taxon>
    </lineage>
</organism>
<reference evidence="17" key="3">
    <citation type="submission" date="2025-05" db="UniProtKB">
        <authorList>
            <consortium name="Ensembl"/>
        </authorList>
    </citation>
    <scope>IDENTIFICATION</scope>
</reference>
<reference evidence="19 20" key="2">
    <citation type="submission" date="2025-04" db="UniProtKB">
        <authorList>
            <consortium name="RefSeq"/>
        </authorList>
    </citation>
    <scope>IDENTIFICATION</scope>
    <source>
        <tissue evidence="19 20">Brain</tissue>
    </source>
</reference>
<evidence type="ECO:0000256" key="15">
    <source>
        <dbReference type="SAM" id="SignalP"/>
    </source>
</evidence>
<dbReference type="InterPro" id="IPR013783">
    <property type="entry name" value="Ig-like_fold"/>
</dbReference>
<evidence type="ECO:0000256" key="13">
    <source>
        <dbReference type="ARBA" id="ARBA00023180"/>
    </source>
</evidence>
<dbReference type="STRING" id="8187.ENSLCAP00010036944"/>
<keyword evidence="12 19" id="KW-0675">Receptor</keyword>
<evidence type="ECO:0000256" key="1">
    <source>
        <dbReference type="ARBA" id="ARBA00004479"/>
    </source>
</evidence>
<dbReference type="KEGG" id="lcf:108878696"/>
<keyword evidence="5" id="KW-0479">Metal-binding</keyword>
<dbReference type="RefSeq" id="XP_050931319.1">
    <property type="nucleotide sequence ID" value="XM_051075362.1"/>
</dbReference>
<evidence type="ECO:0000256" key="12">
    <source>
        <dbReference type="ARBA" id="ARBA00023170"/>
    </source>
</evidence>
<dbReference type="Gene3D" id="2.60.40.10">
    <property type="entry name" value="Immunoglobulins"/>
    <property type="match status" value="2"/>
</dbReference>
<dbReference type="OrthoDB" id="8858139at2759"/>
<evidence type="ECO:0000313" key="17">
    <source>
        <dbReference type="Ensembl" id="ENSLCAP00010036944.1"/>
    </source>
</evidence>
<keyword evidence="13" id="KW-0325">Glycoprotein</keyword>
<evidence type="ECO:0000256" key="14">
    <source>
        <dbReference type="SAM" id="Phobius"/>
    </source>
</evidence>
<protein>
    <recommendedName>
        <fullName evidence="3">Prolactin receptor</fullName>
    </recommendedName>
</protein>
<dbReference type="FunFam" id="2.60.40.10:FF:000358">
    <property type="entry name" value="Prolactin receptor"/>
    <property type="match status" value="1"/>
</dbReference>
<dbReference type="RefSeq" id="XP_018525195.1">
    <property type="nucleotide sequence ID" value="XM_018669679.2"/>
</dbReference>
<keyword evidence="4 14" id="KW-0812">Transmembrane</keyword>
<dbReference type="InParanoid" id="A0A4W6EIE8"/>
<feature type="chain" id="PRO_5044613453" description="Prolactin receptor" evidence="15">
    <location>
        <begin position="26"/>
        <end position="561"/>
    </location>
</feature>
<dbReference type="SMART" id="SM00060">
    <property type="entry name" value="FN3"/>
    <property type="match status" value="2"/>
</dbReference>
<keyword evidence="18" id="KW-1185">Reference proteome</keyword>
<dbReference type="PANTHER" id="PTHR23037:SF35">
    <property type="entry name" value="FIBRONECTIN TYPE-III DOMAIN-CONTAINING PROTEIN"/>
    <property type="match status" value="1"/>
</dbReference>
<evidence type="ECO:0000256" key="10">
    <source>
        <dbReference type="ARBA" id="ARBA00023136"/>
    </source>
</evidence>
<keyword evidence="10 14" id="KW-0472">Membrane</keyword>
<evidence type="ECO:0000256" key="9">
    <source>
        <dbReference type="ARBA" id="ARBA00022989"/>
    </source>
</evidence>
<feature type="transmembrane region" description="Helical" evidence="14">
    <location>
        <begin position="237"/>
        <end position="259"/>
    </location>
</feature>
<evidence type="ECO:0000256" key="2">
    <source>
        <dbReference type="ARBA" id="ARBA00007885"/>
    </source>
</evidence>
<proteinExistence type="inferred from homology"/>
<feature type="signal peptide" evidence="15">
    <location>
        <begin position="1"/>
        <end position="25"/>
    </location>
</feature>
<dbReference type="Pfam" id="PF00041">
    <property type="entry name" value="fn3"/>
    <property type="match status" value="1"/>
</dbReference>
<evidence type="ECO:0000256" key="6">
    <source>
        <dbReference type="ARBA" id="ARBA00022729"/>
    </source>
</evidence>
<dbReference type="GeneID" id="108878696"/>